<dbReference type="EMBL" id="JBHSWG010000004">
    <property type="protein sequence ID" value="MFC6762426.1"/>
    <property type="molecule type" value="Genomic_DNA"/>
</dbReference>
<keyword evidence="3 6" id="KW-0812">Transmembrane</keyword>
<sequence length="396" mass="41149">MRAADAFLLPVFALLALVPFSFGDFTAYQLSLFILYGIVGQGIALCWGRVGILPLGQAMFFGLGAYLGGGALIWAEGNWALLLPCLVLAILLPALLAGLVALVVFRRQTGSGPFFSLITLALSMLTYQIALTASELTGGFNGLTGIPPLPGTDPWGNLYWVILGTLLVTTLGTTWVLRAPIGTLWSAVAQNEARLSFLGYNVAGLKALAFAGSAALAALAGALYASQQGIVSPQTLGYVLSGELLIWTAVGGRQTVLGPVVGAILIGFLSSELRDGFALWEVLLAGIFIGVVLLMPQGLGGLARPLLDKLSRKRKAPARDVIIPLSDAPSQPDLSFSDVEVTMGSVHILRGLSFDMKDPGLHCVIGPNGAGKTSSFNALSGLLPVSRGQSTGTGGT</sequence>
<feature type="domain" description="YhaN AAA" evidence="7">
    <location>
        <begin position="351"/>
        <end position="383"/>
    </location>
</feature>
<evidence type="ECO:0000256" key="1">
    <source>
        <dbReference type="ARBA" id="ARBA00004651"/>
    </source>
</evidence>
<dbReference type="Gene3D" id="3.40.50.300">
    <property type="entry name" value="P-loop containing nucleotide triphosphate hydrolases"/>
    <property type="match status" value="1"/>
</dbReference>
<organism evidence="8 9">
    <name type="scientific">Sulfitobacter porphyrae</name>
    <dbReference type="NCBI Taxonomy" id="1246864"/>
    <lineage>
        <taxon>Bacteria</taxon>
        <taxon>Pseudomonadati</taxon>
        <taxon>Pseudomonadota</taxon>
        <taxon>Alphaproteobacteria</taxon>
        <taxon>Rhodobacterales</taxon>
        <taxon>Roseobacteraceae</taxon>
        <taxon>Sulfitobacter</taxon>
    </lineage>
</organism>
<comment type="subcellular location">
    <subcellularLocation>
        <location evidence="1">Cell membrane</location>
        <topology evidence="1">Multi-pass membrane protein</topology>
    </subcellularLocation>
</comment>
<dbReference type="CDD" id="cd06581">
    <property type="entry name" value="TM_PBP1_LivM_like"/>
    <property type="match status" value="1"/>
</dbReference>
<feature type="transmembrane region" description="Helical" evidence="6">
    <location>
        <begin position="276"/>
        <end position="295"/>
    </location>
</feature>
<name>A0ABW2BA01_9RHOB</name>
<accession>A0ABW2BA01</accession>
<feature type="transmembrane region" description="Helical" evidence="6">
    <location>
        <begin position="158"/>
        <end position="177"/>
    </location>
</feature>
<dbReference type="SUPFAM" id="SSF52540">
    <property type="entry name" value="P-loop containing nucleoside triphosphate hydrolases"/>
    <property type="match status" value="1"/>
</dbReference>
<dbReference type="PANTHER" id="PTHR30482:SF4">
    <property type="entry name" value="SLR1201 PROTEIN"/>
    <property type="match status" value="1"/>
</dbReference>
<evidence type="ECO:0000256" key="4">
    <source>
        <dbReference type="ARBA" id="ARBA00022989"/>
    </source>
</evidence>
<evidence type="ECO:0000259" key="7">
    <source>
        <dbReference type="Pfam" id="PF13514"/>
    </source>
</evidence>
<feature type="transmembrane region" description="Helical" evidence="6">
    <location>
        <begin position="33"/>
        <end position="51"/>
    </location>
</feature>
<evidence type="ECO:0000313" key="9">
    <source>
        <dbReference type="Proteomes" id="UP001596353"/>
    </source>
</evidence>
<feature type="transmembrane region" description="Helical" evidence="6">
    <location>
        <begin position="112"/>
        <end position="130"/>
    </location>
</feature>
<feature type="transmembrane region" description="Helical" evidence="6">
    <location>
        <begin position="81"/>
        <end position="105"/>
    </location>
</feature>
<feature type="transmembrane region" description="Helical" evidence="6">
    <location>
        <begin position="198"/>
        <end position="224"/>
    </location>
</feature>
<evidence type="ECO:0000256" key="2">
    <source>
        <dbReference type="ARBA" id="ARBA00022475"/>
    </source>
</evidence>
<dbReference type="Pfam" id="PF13514">
    <property type="entry name" value="AAA_27"/>
    <property type="match status" value="1"/>
</dbReference>
<dbReference type="InterPro" id="IPR001851">
    <property type="entry name" value="ABC_transp_permease"/>
</dbReference>
<evidence type="ECO:0000313" key="8">
    <source>
        <dbReference type="EMBL" id="MFC6762426.1"/>
    </source>
</evidence>
<keyword evidence="9" id="KW-1185">Reference proteome</keyword>
<reference evidence="9" key="1">
    <citation type="journal article" date="2019" name="Int. J. Syst. Evol. Microbiol.">
        <title>The Global Catalogue of Microorganisms (GCM) 10K type strain sequencing project: providing services to taxonomists for standard genome sequencing and annotation.</title>
        <authorList>
            <consortium name="The Broad Institute Genomics Platform"/>
            <consortium name="The Broad Institute Genome Sequencing Center for Infectious Disease"/>
            <person name="Wu L."/>
            <person name="Ma J."/>
        </authorList>
    </citation>
    <scope>NUCLEOTIDE SEQUENCE [LARGE SCALE GENOMIC DNA]</scope>
    <source>
        <strain evidence="9">CCUG 66188</strain>
    </source>
</reference>
<evidence type="ECO:0000256" key="5">
    <source>
        <dbReference type="ARBA" id="ARBA00023136"/>
    </source>
</evidence>
<feature type="transmembrane region" description="Helical" evidence="6">
    <location>
        <begin position="244"/>
        <end position="269"/>
    </location>
</feature>
<dbReference type="InterPro" id="IPR027417">
    <property type="entry name" value="P-loop_NTPase"/>
</dbReference>
<keyword evidence="4 6" id="KW-1133">Transmembrane helix</keyword>
<proteinExistence type="predicted"/>
<dbReference type="InterPro" id="IPR038734">
    <property type="entry name" value="YhaN_AAA"/>
</dbReference>
<keyword evidence="2" id="KW-1003">Cell membrane</keyword>
<dbReference type="Proteomes" id="UP001596353">
    <property type="component" value="Unassembled WGS sequence"/>
</dbReference>
<dbReference type="PANTHER" id="PTHR30482">
    <property type="entry name" value="HIGH-AFFINITY BRANCHED-CHAIN AMINO ACID TRANSPORT SYSTEM PERMEASE"/>
    <property type="match status" value="1"/>
</dbReference>
<evidence type="ECO:0000256" key="6">
    <source>
        <dbReference type="SAM" id="Phobius"/>
    </source>
</evidence>
<feature type="transmembrane region" description="Helical" evidence="6">
    <location>
        <begin position="58"/>
        <end position="75"/>
    </location>
</feature>
<comment type="caution">
    <text evidence="8">The sequence shown here is derived from an EMBL/GenBank/DDBJ whole genome shotgun (WGS) entry which is preliminary data.</text>
</comment>
<evidence type="ECO:0000256" key="3">
    <source>
        <dbReference type="ARBA" id="ARBA00022692"/>
    </source>
</evidence>
<keyword evidence="5 6" id="KW-0472">Membrane</keyword>
<protein>
    <submittedName>
        <fullName evidence="8">AAA family ATPase</fullName>
    </submittedName>
</protein>
<dbReference type="InterPro" id="IPR043428">
    <property type="entry name" value="LivM-like"/>
</dbReference>
<dbReference type="Pfam" id="PF02653">
    <property type="entry name" value="BPD_transp_2"/>
    <property type="match status" value="1"/>
</dbReference>
<gene>
    <name evidence="8" type="ORF">ACFQFQ_27455</name>
</gene>